<keyword evidence="2" id="KW-0472">Membrane</keyword>
<gene>
    <name evidence="4" type="ORF">WJX75_003928</name>
</gene>
<keyword evidence="2" id="KW-1133">Transmembrane helix</keyword>
<evidence type="ECO:0000256" key="2">
    <source>
        <dbReference type="SAM" id="Phobius"/>
    </source>
</evidence>
<dbReference type="Pfam" id="PF25372">
    <property type="entry name" value="DUF7885"/>
    <property type="match status" value="1"/>
</dbReference>
<keyword evidence="2" id="KW-0812">Transmembrane</keyword>
<dbReference type="InterPro" id="IPR057207">
    <property type="entry name" value="FBXL15_LRR"/>
</dbReference>
<proteinExistence type="predicted"/>
<organism evidence="4 5">
    <name type="scientific">Coccomyxa subellipsoidea</name>
    <dbReference type="NCBI Taxonomy" id="248742"/>
    <lineage>
        <taxon>Eukaryota</taxon>
        <taxon>Viridiplantae</taxon>
        <taxon>Chlorophyta</taxon>
        <taxon>core chlorophytes</taxon>
        <taxon>Trebouxiophyceae</taxon>
        <taxon>Trebouxiophyceae incertae sedis</taxon>
        <taxon>Coccomyxaceae</taxon>
        <taxon>Coccomyxa</taxon>
    </lineage>
</organism>
<keyword evidence="5" id="KW-1185">Reference proteome</keyword>
<feature type="domain" description="F-box/LRR-repeat protein 15-like leucin rich repeat" evidence="3">
    <location>
        <begin position="286"/>
        <end position="476"/>
    </location>
</feature>
<sequence length="609" mass="66446">MPDPRCVGANAIPNPGRAPPLETQLEAACKDDLRRQDVPKVSHLRGMRLLSCFGSKPSADTIVDGWDHMPHDILVAVVRAAGPKEARAMHLVCKAWHTAVRCGLSELTPRPKQYCFDGIRCFFPRVTDLRLRGFRIRERDAVLLGALKLQRLQFDGVAFEGRSLISKLSSLQGLRQLDMANVVGSYPAEGDAFLKSLTRLSSLRLRNDTLAAKLPPMHCLSELRCLQELSLSEHLHLLMPGLTNLSALGDLRQLSLTKVGVTNGVLRCAGMLTKLQSLHMPDAFRVTDAGLRHLSTLTGLAHLDFCSPSHRRDENITNAGVIALAGLTNLRSLNLAGHSEVTAEGLAFLADCTVMTSLDLSGLPLGPTGGVEFLASLLQLRSLSLQRTQLGSEHAQQLSALTALTSLSLAWCAIDDEAAAALLPLTNLADLDVRYCPMTNAGLGRLSRAMTHLSIFAIEGCPATSVGVWRLLCRHHKLKLWLPEQDQLNRFMNVADALLLASTAPGQRRLRVTVFPEPSWPLTALVSTGVVSFFLAYLGVLVLFFMALFMFPIFMLGCIFVALCLAALGARFAMRSIRNVWCHCDCAFSAFLLGHHAPPPEQLPGNHHV</sequence>
<dbReference type="PANTHER" id="PTHR13318">
    <property type="entry name" value="PARTNER OF PAIRED, ISOFORM B-RELATED"/>
    <property type="match status" value="1"/>
</dbReference>
<dbReference type="InterPro" id="IPR032675">
    <property type="entry name" value="LRR_dom_sf"/>
</dbReference>
<dbReference type="SMART" id="SM00367">
    <property type="entry name" value="LRR_CC"/>
    <property type="match status" value="4"/>
</dbReference>
<reference evidence="4 5" key="1">
    <citation type="journal article" date="2024" name="Nat. Commun.">
        <title>Phylogenomics reveals the evolutionary origins of lichenization in chlorophyte algae.</title>
        <authorList>
            <person name="Puginier C."/>
            <person name="Libourel C."/>
            <person name="Otte J."/>
            <person name="Skaloud P."/>
            <person name="Haon M."/>
            <person name="Grisel S."/>
            <person name="Petersen M."/>
            <person name="Berrin J.G."/>
            <person name="Delaux P.M."/>
            <person name="Dal Grande F."/>
            <person name="Keller J."/>
        </authorList>
    </citation>
    <scope>NUCLEOTIDE SEQUENCE [LARGE SCALE GENOMIC DNA]</scope>
    <source>
        <strain evidence="4 5">SAG 216-7</strain>
    </source>
</reference>
<comment type="caution">
    <text evidence="4">The sequence shown here is derived from an EMBL/GenBank/DDBJ whole genome shotgun (WGS) entry which is preliminary data.</text>
</comment>
<comment type="subcellular location">
    <subcellularLocation>
        <location evidence="1">Cytoplasm</location>
        <location evidence="1">Cytoskeleton</location>
        <location evidence="1">Cilium axoneme</location>
    </subcellularLocation>
</comment>
<feature type="transmembrane region" description="Helical" evidence="2">
    <location>
        <begin position="544"/>
        <end position="568"/>
    </location>
</feature>
<evidence type="ECO:0000256" key="1">
    <source>
        <dbReference type="ARBA" id="ARBA00004430"/>
    </source>
</evidence>
<evidence type="ECO:0000259" key="3">
    <source>
        <dbReference type="Pfam" id="PF25372"/>
    </source>
</evidence>
<name>A0ABR2YLZ5_9CHLO</name>
<feature type="transmembrane region" description="Helical" evidence="2">
    <location>
        <begin position="519"/>
        <end position="538"/>
    </location>
</feature>
<dbReference type="SUPFAM" id="SSF52058">
    <property type="entry name" value="L domain-like"/>
    <property type="match status" value="1"/>
</dbReference>
<dbReference type="Proteomes" id="UP001491310">
    <property type="component" value="Unassembled WGS sequence"/>
</dbReference>
<accession>A0ABR2YLZ5</accession>
<dbReference type="EMBL" id="JALJOT010000009">
    <property type="protein sequence ID" value="KAK9907447.1"/>
    <property type="molecule type" value="Genomic_DNA"/>
</dbReference>
<evidence type="ECO:0000313" key="5">
    <source>
        <dbReference type="Proteomes" id="UP001491310"/>
    </source>
</evidence>
<evidence type="ECO:0000313" key="4">
    <source>
        <dbReference type="EMBL" id="KAK9907447.1"/>
    </source>
</evidence>
<protein>
    <recommendedName>
        <fullName evidence="3">F-box/LRR-repeat protein 15-like leucin rich repeat domain-containing protein</fullName>
    </recommendedName>
</protein>
<dbReference type="InterPro" id="IPR006553">
    <property type="entry name" value="Leu-rich_rpt_Cys-con_subtyp"/>
</dbReference>
<dbReference type="Gene3D" id="3.80.10.10">
    <property type="entry name" value="Ribonuclease Inhibitor"/>
    <property type="match status" value="3"/>
</dbReference>